<evidence type="ECO:0000256" key="2">
    <source>
        <dbReference type="ARBA" id="ARBA00008639"/>
    </source>
</evidence>
<dbReference type="InterPro" id="IPR005966">
    <property type="entry name" value="D-Cys_desShydrase"/>
</dbReference>
<dbReference type="PANTHER" id="PTHR43780">
    <property type="entry name" value="1-AMINOCYCLOPROPANE-1-CARBOXYLATE DEAMINASE-RELATED"/>
    <property type="match status" value="1"/>
</dbReference>
<feature type="modified residue" description="N6-(pyridoxal phosphate)lysine" evidence="5">
    <location>
        <position position="73"/>
    </location>
</feature>
<dbReference type="Pfam" id="PF00291">
    <property type="entry name" value="PALP"/>
    <property type="match status" value="1"/>
</dbReference>
<dbReference type="NCBIfam" id="TIGR01275">
    <property type="entry name" value="ACC_deam_rel"/>
    <property type="match status" value="1"/>
</dbReference>
<dbReference type="EMBL" id="JACGCM010001825">
    <property type="protein sequence ID" value="KAF6148828.1"/>
    <property type="molecule type" value="Genomic_DNA"/>
</dbReference>
<organism evidence="7 8">
    <name type="scientific">Kingdonia uniflora</name>
    <dbReference type="NCBI Taxonomy" id="39325"/>
    <lineage>
        <taxon>Eukaryota</taxon>
        <taxon>Viridiplantae</taxon>
        <taxon>Streptophyta</taxon>
        <taxon>Embryophyta</taxon>
        <taxon>Tracheophyta</taxon>
        <taxon>Spermatophyta</taxon>
        <taxon>Magnoliopsida</taxon>
        <taxon>Ranunculales</taxon>
        <taxon>Circaeasteraceae</taxon>
        <taxon>Kingdonia</taxon>
    </lineage>
</organism>
<feature type="active site" description="Nucleophile" evidence="4">
    <location>
        <position position="100"/>
    </location>
</feature>
<reference evidence="7 8" key="1">
    <citation type="journal article" date="2020" name="IScience">
        <title>Genome Sequencing of the Endangered Kingdonia uniflora (Circaeasteraceae, Ranunculales) Reveals Potential Mechanisms of Evolutionary Specialization.</title>
        <authorList>
            <person name="Sun Y."/>
            <person name="Deng T."/>
            <person name="Zhang A."/>
            <person name="Moore M.J."/>
            <person name="Landis J.B."/>
            <person name="Lin N."/>
            <person name="Zhang H."/>
            <person name="Zhang X."/>
            <person name="Huang J."/>
            <person name="Zhang X."/>
            <person name="Sun H."/>
            <person name="Wang H."/>
        </authorList>
    </citation>
    <scope>NUCLEOTIDE SEQUENCE [LARGE SCALE GENOMIC DNA]</scope>
    <source>
        <strain evidence="7">TB1705</strain>
        <tissue evidence="7">Leaf</tissue>
    </source>
</reference>
<comment type="caution">
    <text evidence="7">The sequence shown here is derived from an EMBL/GenBank/DDBJ whole genome shotgun (WGS) entry which is preliminary data.</text>
</comment>
<protein>
    <recommendedName>
        <fullName evidence="6">Tryptophan synthase beta chain-like PALP domain-containing protein</fullName>
    </recommendedName>
</protein>
<keyword evidence="3 5" id="KW-0663">Pyridoxal phosphate</keyword>
<dbReference type="OrthoDB" id="10266364at2759"/>
<name>A0A7J7M210_9MAGN</name>
<proteinExistence type="inferred from homology"/>
<dbReference type="GO" id="GO:0019148">
    <property type="term" value="F:D-cysteine desulfhydrase activity"/>
    <property type="evidence" value="ECO:0007669"/>
    <property type="project" value="TreeGrafter"/>
</dbReference>
<accession>A0A7J7M210</accession>
<sequence>MESSREKGEGFLAMRPYYPPKWALHLNPIPSHFISLAQVPTPIHKWNLPGLPPNTEVYIKRDDLTGVQLSGNKARKLEFLLANAISLGADCVITMGGIQSNHCRATAVAAKYVNLDCYLIMCRSSESEANEDPGLSGNLLIERLVGANIELASWDDFSKYGSLGLLNSLKELLVKDGRKPYVIPCGGSNSLGTWGYIEAIHEIENQQKQQMKFGKRAFDDIVAACGSSGTVVGLSLGSHLSTVKAAVHAFSIGEDVDNYYGYAQGLLDEVHANLMSRNLLHIQDVKGLGYAISTQEEILFIKKIAEATGVILDPVYSGKAAYGFYNDMVNNPKKWEGRKVLFIHTGGIFGLYDKAEKDMFNMVGKWHRMTIDESLPAKDASHFW</sequence>
<evidence type="ECO:0000256" key="1">
    <source>
        <dbReference type="ARBA" id="ARBA00001933"/>
    </source>
</evidence>
<evidence type="ECO:0000313" key="7">
    <source>
        <dbReference type="EMBL" id="KAF6148828.1"/>
    </source>
</evidence>
<dbReference type="InterPro" id="IPR001926">
    <property type="entry name" value="TrpB-like_PALP"/>
</dbReference>
<dbReference type="Gene3D" id="3.40.50.1100">
    <property type="match status" value="2"/>
</dbReference>
<feature type="domain" description="Tryptophan synthase beta chain-like PALP" evidence="6">
    <location>
        <begin position="34"/>
        <end position="346"/>
    </location>
</feature>
<evidence type="ECO:0000259" key="6">
    <source>
        <dbReference type="Pfam" id="PF00291"/>
    </source>
</evidence>
<dbReference type="PANTHER" id="PTHR43780:SF2">
    <property type="entry name" value="1-AMINOCYCLOPROPANE-1-CARBOXYLATE DEAMINASE-RELATED"/>
    <property type="match status" value="1"/>
</dbReference>
<dbReference type="FunFam" id="3.40.50.1100:FF:000042">
    <property type="entry name" value="Bifunctional D-cysteine desulfhydrase/1-aminocyclopropane-1-carboxylate deaminase mitochondrial"/>
    <property type="match status" value="1"/>
</dbReference>
<dbReference type="InterPro" id="IPR036052">
    <property type="entry name" value="TrpB-like_PALP_sf"/>
</dbReference>
<evidence type="ECO:0000256" key="5">
    <source>
        <dbReference type="PIRSR" id="PIRSR006278-2"/>
    </source>
</evidence>
<comment type="cofactor">
    <cofactor evidence="1">
        <name>pyridoxal 5'-phosphate</name>
        <dbReference type="ChEBI" id="CHEBI:597326"/>
    </cofactor>
</comment>
<dbReference type="PIRSF" id="PIRSF006278">
    <property type="entry name" value="ACCD_DCysDesulf"/>
    <property type="match status" value="1"/>
</dbReference>
<keyword evidence="8" id="KW-1185">Reference proteome</keyword>
<comment type="similarity">
    <text evidence="2">Belongs to the ACC deaminase/D-cysteine desulfhydrase family.</text>
</comment>
<evidence type="ECO:0000313" key="8">
    <source>
        <dbReference type="Proteomes" id="UP000541444"/>
    </source>
</evidence>
<gene>
    <name evidence="7" type="ORF">GIB67_014199</name>
</gene>
<dbReference type="AlphaFoldDB" id="A0A7J7M210"/>
<evidence type="ECO:0000256" key="3">
    <source>
        <dbReference type="ARBA" id="ARBA00022898"/>
    </source>
</evidence>
<dbReference type="InterPro" id="IPR027278">
    <property type="entry name" value="ACCD_DCysDesulf"/>
</dbReference>
<evidence type="ECO:0000256" key="4">
    <source>
        <dbReference type="PIRSR" id="PIRSR006278-1"/>
    </source>
</evidence>
<dbReference type="Proteomes" id="UP000541444">
    <property type="component" value="Unassembled WGS sequence"/>
</dbReference>
<dbReference type="SUPFAM" id="SSF53686">
    <property type="entry name" value="Tryptophan synthase beta subunit-like PLP-dependent enzymes"/>
    <property type="match status" value="1"/>
</dbReference>